<dbReference type="GO" id="GO:0008654">
    <property type="term" value="P:phospholipid biosynthetic process"/>
    <property type="evidence" value="ECO:0007669"/>
    <property type="project" value="UniProtKB-UniRule"/>
</dbReference>
<dbReference type="RefSeq" id="WP_146506216.1">
    <property type="nucleotide sequence ID" value="NZ_SJPG01000001.1"/>
</dbReference>
<comment type="function">
    <text evidence="10">Catalyzes the transfer of an acyl group from acyl-phosphate (acyl-PO(4)) to glycerol-3-phosphate (G3P) to form lysophosphatidic acid (LPA). This enzyme utilizes acyl-phosphate as fatty acyl donor, but not acyl-CoA or acyl-ACP.</text>
</comment>
<reference evidence="11 12" key="1">
    <citation type="submission" date="2019-02" db="EMBL/GenBank/DDBJ databases">
        <title>Deep-cultivation of Planctomycetes and their phenomic and genomic characterization uncovers novel biology.</title>
        <authorList>
            <person name="Wiegand S."/>
            <person name="Jogler M."/>
            <person name="Boedeker C."/>
            <person name="Pinto D."/>
            <person name="Vollmers J."/>
            <person name="Rivas-Marin E."/>
            <person name="Kohn T."/>
            <person name="Peeters S.H."/>
            <person name="Heuer A."/>
            <person name="Rast P."/>
            <person name="Oberbeckmann S."/>
            <person name="Bunk B."/>
            <person name="Jeske O."/>
            <person name="Meyerdierks A."/>
            <person name="Storesund J.E."/>
            <person name="Kallscheuer N."/>
            <person name="Luecker S."/>
            <person name="Lage O.M."/>
            <person name="Pohl T."/>
            <person name="Merkel B.J."/>
            <person name="Hornburger P."/>
            <person name="Mueller R.-W."/>
            <person name="Bruemmer F."/>
            <person name="Labrenz M."/>
            <person name="Spormann A.M."/>
            <person name="Op Den Camp H."/>
            <person name="Overmann J."/>
            <person name="Amann R."/>
            <person name="Jetten M.S.M."/>
            <person name="Mascher T."/>
            <person name="Medema M.H."/>
            <person name="Devos D.P."/>
            <person name="Kaster A.-K."/>
            <person name="Ovreas L."/>
            <person name="Rohde M."/>
            <person name="Galperin M.Y."/>
            <person name="Jogler C."/>
        </authorList>
    </citation>
    <scope>NUCLEOTIDE SEQUENCE [LARGE SCALE GENOMIC DNA]</scope>
    <source>
        <strain evidence="11 12">Pan54</strain>
    </source>
</reference>
<protein>
    <recommendedName>
        <fullName evidence="10">Glycerol-3-phosphate acyltransferase</fullName>
    </recommendedName>
    <alternativeName>
        <fullName evidence="10">Acyl-PO4 G3P acyltransferase</fullName>
    </alternativeName>
    <alternativeName>
        <fullName evidence="10">Acyl-phosphate--glycerol-3-phosphate acyltransferase</fullName>
    </alternativeName>
    <alternativeName>
        <fullName evidence="10">G3P acyltransferase</fullName>
        <shortName evidence="10">GPAT</shortName>
        <ecNumber evidence="10">2.3.1.275</ecNumber>
    </alternativeName>
    <alternativeName>
        <fullName evidence="10">Lysophosphatidic acid synthase</fullName>
        <shortName evidence="10">LPA synthase</shortName>
    </alternativeName>
</protein>
<dbReference type="UniPathway" id="UPA00085"/>
<feature type="transmembrane region" description="Helical" evidence="10">
    <location>
        <begin position="47"/>
        <end position="69"/>
    </location>
</feature>
<evidence type="ECO:0000256" key="1">
    <source>
        <dbReference type="ARBA" id="ARBA00022475"/>
    </source>
</evidence>
<sequence length="218" mass="23564">MEFAILIAGYLIGSIPFGLLIARWFGKMDIRKFGSGNIGATNVGRAMGFRWFIVVFLLDALKGLLPTLVAKLMFAEESSFWHIHGATLVGAATIVGHMFPCYLKFRGGKGVATGLGVVFVLAPLASLIAAVGFGLATLIWRTVSISSILAAAMFCIVELILLKPHPFTTDNIALAMFSILIPGLIIYRHRSNIVRIFQGSEEAIGEPPREKKSEGPSE</sequence>
<keyword evidence="2 10" id="KW-0444">Lipid biosynthesis</keyword>
<keyword evidence="6 10" id="KW-0443">Lipid metabolism</keyword>
<keyword evidence="3 10" id="KW-0808">Transferase</keyword>
<evidence type="ECO:0000256" key="4">
    <source>
        <dbReference type="ARBA" id="ARBA00022692"/>
    </source>
</evidence>
<dbReference type="PANTHER" id="PTHR30309">
    <property type="entry name" value="INNER MEMBRANE PROTEIN YGIH"/>
    <property type="match status" value="1"/>
</dbReference>
<comment type="pathway">
    <text evidence="10">Lipid metabolism; phospholipid metabolism.</text>
</comment>
<dbReference type="HAMAP" id="MF_01043">
    <property type="entry name" value="PlsY"/>
    <property type="match status" value="1"/>
</dbReference>
<name>A0A5C5XNH8_9PLAN</name>
<evidence type="ECO:0000256" key="6">
    <source>
        <dbReference type="ARBA" id="ARBA00023098"/>
    </source>
</evidence>
<feature type="transmembrane region" description="Helical" evidence="10">
    <location>
        <begin position="6"/>
        <end position="26"/>
    </location>
</feature>
<feature type="transmembrane region" description="Helical" evidence="10">
    <location>
        <begin position="115"/>
        <end position="139"/>
    </location>
</feature>
<evidence type="ECO:0000256" key="5">
    <source>
        <dbReference type="ARBA" id="ARBA00022989"/>
    </source>
</evidence>
<keyword evidence="11" id="KW-0012">Acyltransferase</keyword>
<dbReference type="AlphaFoldDB" id="A0A5C5XNH8"/>
<keyword evidence="1 10" id="KW-1003">Cell membrane</keyword>
<keyword evidence="12" id="KW-1185">Reference proteome</keyword>
<comment type="subcellular location">
    <subcellularLocation>
        <location evidence="10">Cell membrane</location>
        <topology evidence="10">Multi-pass membrane protein</topology>
    </subcellularLocation>
</comment>
<proteinExistence type="inferred from homology"/>
<dbReference type="Proteomes" id="UP000316095">
    <property type="component" value="Unassembled WGS sequence"/>
</dbReference>
<dbReference type="PANTHER" id="PTHR30309:SF0">
    <property type="entry name" value="GLYCEROL-3-PHOSPHATE ACYLTRANSFERASE-RELATED"/>
    <property type="match status" value="1"/>
</dbReference>
<dbReference type="OrthoDB" id="9777124at2"/>
<evidence type="ECO:0000256" key="3">
    <source>
        <dbReference type="ARBA" id="ARBA00022679"/>
    </source>
</evidence>
<evidence type="ECO:0000256" key="8">
    <source>
        <dbReference type="ARBA" id="ARBA00023209"/>
    </source>
</evidence>
<comment type="catalytic activity">
    <reaction evidence="10">
        <text>an acyl phosphate + sn-glycerol 3-phosphate = a 1-acyl-sn-glycero-3-phosphate + phosphate</text>
        <dbReference type="Rhea" id="RHEA:34075"/>
        <dbReference type="ChEBI" id="CHEBI:43474"/>
        <dbReference type="ChEBI" id="CHEBI:57597"/>
        <dbReference type="ChEBI" id="CHEBI:57970"/>
        <dbReference type="ChEBI" id="CHEBI:59918"/>
        <dbReference type="EC" id="2.3.1.275"/>
    </reaction>
</comment>
<evidence type="ECO:0000256" key="10">
    <source>
        <dbReference type="HAMAP-Rule" id="MF_01043"/>
    </source>
</evidence>
<evidence type="ECO:0000313" key="12">
    <source>
        <dbReference type="Proteomes" id="UP000316095"/>
    </source>
</evidence>
<comment type="similarity">
    <text evidence="10">Belongs to the PlsY family.</text>
</comment>
<organism evidence="11 12">
    <name type="scientific">Rubinisphaera italica</name>
    <dbReference type="NCBI Taxonomy" id="2527969"/>
    <lineage>
        <taxon>Bacteria</taxon>
        <taxon>Pseudomonadati</taxon>
        <taxon>Planctomycetota</taxon>
        <taxon>Planctomycetia</taxon>
        <taxon>Planctomycetales</taxon>
        <taxon>Planctomycetaceae</taxon>
        <taxon>Rubinisphaera</taxon>
    </lineage>
</organism>
<dbReference type="SMART" id="SM01207">
    <property type="entry name" value="G3P_acyltransf"/>
    <property type="match status" value="1"/>
</dbReference>
<dbReference type="GO" id="GO:0005886">
    <property type="term" value="C:plasma membrane"/>
    <property type="evidence" value="ECO:0007669"/>
    <property type="project" value="UniProtKB-SubCell"/>
</dbReference>
<keyword evidence="9 10" id="KW-1208">Phospholipid metabolism</keyword>
<dbReference type="InterPro" id="IPR003811">
    <property type="entry name" value="G3P_acylTferase_PlsY"/>
</dbReference>
<dbReference type="Pfam" id="PF02660">
    <property type="entry name" value="G3P_acyltransf"/>
    <property type="match status" value="1"/>
</dbReference>
<keyword evidence="5 10" id="KW-1133">Transmembrane helix</keyword>
<accession>A0A5C5XNH8</accession>
<evidence type="ECO:0000256" key="7">
    <source>
        <dbReference type="ARBA" id="ARBA00023136"/>
    </source>
</evidence>
<feature type="transmembrane region" description="Helical" evidence="10">
    <location>
        <begin position="145"/>
        <end position="162"/>
    </location>
</feature>
<keyword evidence="4 10" id="KW-0812">Transmembrane</keyword>
<keyword evidence="8 10" id="KW-0594">Phospholipid biosynthesis</keyword>
<evidence type="ECO:0000313" key="11">
    <source>
        <dbReference type="EMBL" id="TWT64510.1"/>
    </source>
</evidence>
<feature type="transmembrane region" description="Helical" evidence="10">
    <location>
        <begin position="169"/>
        <end position="187"/>
    </location>
</feature>
<dbReference type="GO" id="GO:0043772">
    <property type="term" value="F:acyl-phosphate glycerol-3-phosphate acyltransferase activity"/>
    <property type="evidence" value="ECO:0007669"/>
    <property type="project" value="UniProtKB-UniRule"/>
</dbReference>
<gene>
    <name evidence="10 11" type="primary">plsY</name>
    <name evidence="11" type="ORF">Pan54_52740</name>
</gene>
<comment type="caution">
    <text evidence="11">The sequence shown here is derived from an EMBL/GenBank/DDBJ whole genome shotgun (WGS) entry which is preliminary data.</text>
</comment>
<evidence type="ECO:0000256" key="2">
    <source>
        <dbReference type="ARBA" id="ARBA00022516"/>
    </source>
</evidence>
<dbReference type="NCBIfam" id="TIGR00023">
    <property type="entry name" value="glycerol-3-phosphate 1-O-acyltransferase PlsY"/>
    <property type="match status" value="1"/>
</dbReference>
<keyword evidence="7 10" id="KW-0472">Membrane</keyword>
<evidence type="ECO:0000256" key="9">
    <source>
        <dbReference type="ARBA" id="ARBA00023264"/>
    </source>
</evidence>
<dbReference type="EMBL" id="SJPG01000001">
    <property type="protein sequence ID" value="TWT64510.1"/>
    <property type="molecule type" value="Genomic_DNA"/>
</dbReference>
<comment type="subunit">
    <text evidence="10">Probably interacts with PlsX.</text>
</comment>
<dbReference type="EC" id="2.3.1.275" evidence="10"/>